<sequence length="555" mass="61458">MASVFAKLDVDGNGETKDIVVSDASRLTNYYLAAYKDFYGLPSNPPCIYKSGPAWHERTGPESYRITREARPVYDHPIANQWRAFGTSIYQFLDSQSIKWTSIDPVAFAEEGEVKPFCPLLMWIGVYPESLLYNAAVAAAEAIKEILAQAGFPKIEVAFRESVVTRSIAPGPKLLPFNPLRDPVPELLKPFTPTLGLSIAPLRTPYYEGTGALYLRVSSADKRTLLLTAAHVAHPPPVFANTGMSRRRNSQAAEEIVALGDKGYSNAVTSMLSAIGDLASSIDIWNDNIARLPEPAEGEEEDEDTADKRQEYLDLVNKANKKIEKINKLHGDVTRFRTTPEQRTIGFVRHVEPIAVSDGPHQFTRDWALIELYEEKIDWGSFKGNKVYIGGNLSSSDYGKIMFPRPDDQADYKYPRDGLLQAYGIVKDKEIRSPQHLDSNGYKCLHAVKNGLATGTTVGRVNGLDSFTRMYSEYGIEQTSVEVAVLPYDRKRGAFSSPGDSGAIVLERGGGIVGMLTGGAGATEETDTTYLTPYWWLDEQIKKILPGCYLYDVVQ</sequence>
<organism evidence="1 2">
    <name type="scientific">Coniophora puteana (strain RWD-64-598)</name>
    <name type="common">Brown rot fungus</name>
    <dbReference type="NCBI Taxonomy" id="741705"/>
    <lineage>
        <taxon>Eukaryota</taxon>
        <taxon>Fungi</taxon>
        <taxon>Dikarya</taxon>
        <taxon>Basidiomycota</taxon>
        <taxon>Agaricomycotina</taxon>
        <taxon>Agaricomycetes</taxon>
        <taxon>Agaricomycetidae</taxon>
        <taxon>Boletales</taxon>
        <taxon>Coniophorineae</taxon>
        <taxon>Coniophoraceae</taxon>
        <taxon>Coniophora</taxon>
    </lineage>
</organism>
<dbReference type="KEGG" id="cput:CONPUDRAFT_63831"/>
<accession>A0A5M3MDY9</accession>
<keyword evidence="2" id="KW-1185">Reference proteome</keyword>
<dbReference type="EMBL" id="JH711585">
    <property type="protein sequence ID" value="EIW76791.1"/>
    <property type="molecule type" value="Genomic_DNA"/>
</dbReference>
<comment type="caution">
    <text evidence="1">The sequence shown here is derived from an EMBL/GenBank/DDBJ whole genome shotgun (WGS) entry which is preliminary data.</text>
</comment>
<dbReference type="SUPFAM" id="SSF50494">
    <property type="entry name" value="Trypsin-like serine proteases"/>
    <property type="match status" value="1"/>
</dbReference>
<reference evidence="2" key="1">
    <citation type="journal article" date="2012" name="Science">
        <title>The Paleozoic origin of enzymatic lignin decomposition reconstructed from 31 fungal genomes.</title>
        <authorList>
            <person name="Floudas D."/>
            <person name="Binder M."/>
            <person name="Riley R."/>
            <person name="Barry K."/>
            <person name="Blanchette R.A."/>
            <person name="Henrissat B."/>
            <person name="Martinez A.T."/>
            <person name="Otillar R."/>
            <person name="Spatafora J.W."/>
            <person name="Yadav J.S."/>
            <person name="Aerts A."/>
            <person name="Benoit I."/>
            <person name="Boyd A."/>
            <person name="Carlson A."/>
            <person name="Copeland A."/>
            <person name="Coutinho P.M."/>
            <person name="de Vries R.P."/>
            <person name="Ferreira P."/>
            <person name="Findley K."/>
            <person name="Foster B."/>
            <person name="Gaskell J."/>
            <person name="Glotzer D."/>
            <person name="Gorecki P."/>
            <person name="Heitman J."/>
            <person name="Hesse C."/>
            <person name="Hori C."/>
            <person name="Igarashi K."/>
            <person name="Jurgens J.A."/>
            <person name="Kallen N."/>
            <person name="Kersten P."/>
            <person name="Kohler A."/>
            <person name="Kuees U."/>
            <person name="Kumar T.K.A."/>
            <person name="Kuo A."/>
            <person name="LaButti K."/>
            <person name="Larrondo L.F."/>
            <person name="Lindquist E."/>
            <person name="Ling A."/>
            <person name="Lombard V."/>
            <person name="Lucas S."/>
            <person name="Lundell T."/>
            <person name="Martin R."/>
            <person name="McLaughlin D.J."/>
            <person name="Morgenstern I."/>
            <person name="Morin E."/>
            <person name="Murat C."/>
            <person name="Nagy L.G."/>
            <person name="Nolan M."/>
            <person name="Ohm R.A."/>
            <person name="Patyshakuliyeva A."/>
            <person name="Rokas A."/>
            <person name="Ruiz-Duenas F.J."/>
            <person name="Sabat G."/>
            <person name="Salamov A."/>
            <person name="Samejima M."/>
            <person name="Schmutz J."/>
            <person name="Slot J.C."/>
            <person name="St John F."/>
            <person name="Stenlid J."/>
            <person name="Sun H."/>
            <person name="Sun S."/>
            <person name="Syed K."/>
            <person name="Tsang A."/>
            <person name="Wiebenga A."/>
            <person name="Young D."/>
            <person name="Pisabarro A."/>
            <person name="Eastwood D.C."/>
            <person name="Martin F."/>
            <person name="Cullen D."/>
            <person name="Grigoriev I.V."/>
            <person name="Hibbett D.S."/>
        </authorList>
    </citation>
    <scope>NUCLEOTIDE SEQUENCE [LARGE SCALE GENOMIC DNA]</scope>
    <source>
        <strain evidence="2">RWD-64-598 SS2</strain>
    </source>
</reference>
<dbReference type="InterPro" id="IPR009003">
    <property type="entry name" value="Peptidase_S1_PA"/>
</dbReference>
<evidence type="ECO:0000313" key="2">
    <source>
        <dbReference type="Proteomes" id="UP000053558"/>
    </source>
</evidence>
<dbReference type="RefSeq" id="XP_007772899.1">
    <property type="nucleotide sequence ID" value="XM_007774709.1"/>
</dbReference>
<name>A0A5M3MDY9_CONPW</name>
<dbReference type="Proteomes" id="UP000053558">
    <property type="component" value="Unassembled WGS sequence"/>
</dbReference>
<dbReference type="OMA" id="YKSGPAW"/>
<gene>
    <name evidence="1" type="ORF">CONPUDRAFT_63831</name>
</gene>
<evidence type="ECO:0000313" key="1">
    <source>
        <dbReference type="EMBL" id="EIW76791.1"/>
    </source>
</evidence>
<protein>
    <submittedName>
        <fullName evidence="1">Uncharacterized protein</fullName>
    </submittedName>
</protein>
<dbReference type="OrthoDB" id="5424209at2759"/>
<proteinExistence type="predicted"/>
<dbReference type="GeneID" id="19208317"/>
<dbReference type="AlphaFoldDB" id="A0A5M3MDY9"/>